<evidence type="ECO:0000256" key="1">
    <source>
        <dbReference type="SAM" id="Phobius"/>
    </source>
</evidence>
<keyword evidence="1" id="KW-1133">Transmembrane helix</keyword>
<feature type="transmembrane region" description="Helical" evidence="1">
    <location>
        <begin position="65"/>
        <end position="83"/>
    </location>
</feature>
<keyword evidence="1" id="KW-0472">Membrane</keyword>
<accession>A0A1G1XAV4</accession>
<gene>
    <name evidence="2" type="ORF">A3E36_01230</name>
</gene>
<organism evidence="2 3">
    <name type="scientific">Candidatus Andersenbacteria bacterium RIFCSPHIGHO2_12_FULL_45_11b</name>
    <dbReference type="NCBI Taxonomy" id="1797282"/>
    <lineage>
        <taxon>Bacteria</taxon>
        <taxon>Candidatus Anderseniibacteriota</taxon>
    </lineage>
</organism>
<feature type="transmembrane region" description="Helical" evidence="1">
    <location>
        <begin position="170"/>
        <end position="190"/>
    </location>
</feature>
<feature type="transmembrane region" description="Helical" evidence="1">
    <location>
        <begin position="95"/>
        <end position="113"/>
    </location>
</feature>
<dbReference type="AlphaFoldDB" id="A0A1G1XAV4"/>
<comment type="caution">
    <text evidence="2">The sequence shown here is derived from an EMBL/GenBank/DDBJ whole genome shotgun (WGS) entry which is preliminary data.</text>
</comment>
<evidence type="ECO:0000313" key="3">
    <source>
        <dbReference type="Proteomes" id="UP000177941"/>
    </source>
</evidence>
<dbReference type="EMBL" id="MHHS01000016">
    <property type="protein sequence ID" value="OGY37205.1"/>
    <property type="molecule type" value="Genomic_DNA"/>
</dbReference>
<name>A0A1G1XAV4_9BACT</name>
<feature type="transmembrane region" description="Helical" evidence="1">
    <location>
        <begin position="144"/>
        <end position="164"/>
    </location>
</feature>
<dbReference type="Proteomes" id="UP000177941">
    <property type="component" value="Unassembled WGS sequence"/>
</dbReference>
<proteinExistence type="predicted"/>
<feature type="transmembrane region" description="Helical" evidence="1">
    <location>
        <begin position="119"/>
        <end position="137"/>
    </location>
</feature>
<keyword evidence="1" id="KW-0812">Transmembrane</keyword>
<sequence length="224" mass="25231">MELWFALGKWPIILFCIILTVLIIGIILIRSEEGELFHPTQAILPTLAAFGFTAFAIYLPQSLFLHAYFAGCAAIFFFILKYGAKQAWPTWNMSLSLVALFACVATVIGWRYYLYSPVGYMLAILYPIIGLTTFQSLVRYAHTLYETALLSLAVAFVLIEIIWILQFLPLHFVVETGFIVSLYYAALQIIGAAYEKRLSRKLLLELMLASALGVAILLSTARWI</sequence>
<reference evidence="2 3" key="1">
    <citation type="journal article" date="2016" name="Nat. Commun.">
        <title>Thousands of microbial genomes shed light on interconnected biogeochemical processes in an aquifer system.</title>
        <authorList>
            <person name="Anantharaman K."/>
            <person name="Brown C.T."/>
            <person name="Hug L.A."/>
            <person name="Sharon I."/>
            <person name="Castelle C.J."/>
            <person name="Probst A.J."/>
            <person name="Thomas B.C."/>
            <person name="Singh A."/>
            <person name="Wilkins M.J."/>
            <person name="Karaoz U."/>
            <person name="Brodie E.L."/>
            <person name="Williams K.H."/>
            <person name="Hubbard S.S."/>
            <person name="Banfield J.F."/>
        </authorList>
    </citation>
    <scope>NUCLEOTIDE SEQUENCE [LARGE SCALE GENOMIC DNA]</scope>
</reference>
<feature type="transmembrane region" description="Helical" evidence="1">
    <location>
        <begin position="202"/>
        <end position="221"/>
    </location>
</feature>
<evidence type="ECO:0000313" key="2">
    <source>
        <dbReference type="EMBL" id="OGY37205.1"/>
    </source>
</evidence>
<protein>
    <submittedName>
        <fullName evidence="2">Uncharacterized protein</fullName>
    </submittedName>
</protein>
<feature type="transmembrane region" description="Helical" evidence="1">
    <location>
        <begin position="12"/>
        <end position="30"/>
    </location>
</feature>
<feature type="transmembrane region" description="Helical" evidence="1">
    <location>
        <begin position="42"/>
        <end position="59"/>
    </location>
</feature>